<keyword evidence="2" id="KW-1185">Reference proteome</keyword>
<comment type="caution">
    <text evidence="1">The sequence shown here is derived from an EMBL/GenBank/DDBJ whole genome shotgun (WGS) entry which is preliminary data.</text>
</comment>
<name>A0ABV2BWQ9_9GAMM</name>
<reference evidence="1 2" key="1">
    <citation type="submission" date="2024-06" db="EMBL/GenBank/DDBJ databases">
        <authorList>
            <person name="Li F."/>
        </authorList>
    </citation>
    <scope>NUCLEOTIDE SEQUENCE [LARGE SCALE GENOMIC DNA]</scope>
    <source>
        <strain evidence="1 2">GXAS 311</strain>
    </source>
</reference>
<evidence type="ECO:0000313" key="1">
    <source>
        <dbReference type="EMBL" id="MET1256376.1"/>
    </source>
</evidence>
<protein>
    <submittedName>
        <fullName evidence="1">Uncharacterized protein</fullName>
    </submittedName>
</protein>
<evidence type="ECO:0000313" key="2">
    <source>
        <dbReference type="Proteomes" id="UP001548189"/>
    </source>
</evidence>
<sequence>MSFNYQVALERLNSIDWDALSEKNVDRNKALLVNEYLFRASKFLNDFNFASNLPMFNPIEVIDSDVTVPEDIDDKLKNIFNDNVSPFIRMICKSYLIWGVVSSSYPDIYDKYKGLFGPIIYLFESGGIVNFTRNELKVGAFTIPIQNMGNLRKEFEFEANVQKRIEQD</sequence>
<proteinExistence type="predicted"/>
<organism evidence="1 2">
    <name type="scientific">Aliikangiella maris</name>
    <dbReference type="NCBI Taxonomy" id="3162458"/>
    <lineage>
        <taxon>Bacteria</taxon>
        <taxon>Pseudomonadati</taxon>
        <taxon>Pseudomonadota</taxon>
        <taxon>Gammaproteobacteria</taxon>
        <taxon>Oceanospirillales</taxon>
        <taxon>Pleioneaceae</taxon>
        <taxon>Aliikangiella</taxon>
    </lineage>
</organism>
<gene>
    <name evidence="1" type="ORF">ABVT43_14645</name>
</gene>
<dbReference type="EMBL" id="JBEVCJ010000020">
    <property type="protein sequence ID" value="MET1256376.1"/>
    <property type="molecule type" value="Genomic_DNA"/>
</dbReference>
<accession>A0ABV2BWQ9</accession>
<dbReference type="Proteomes" id="UP001548189">
    <property type="component" value="Unassembled WGS sequence"/>
</dbReference>